<evidence type="ECO:0000313" key="2">
    <source>
        <dbReference type="Proteomes" id="UP001148737"/>
    </source>
</evidence>
<proteinExistence type="predicted"/>
<organism evidence="1 2">
    <name type="scientific">Lecanicillium saksenae</name>
    <dbReference type="NCBI Taxonomy" id="468837"/>
    <lineage>
        <taxon>Eukaryota</taxon>
        <taxon>Fungi</taxon>
        <taxon>Dikarya</taxon>
        <taxon>Ascomycota</taxon>
        <taxon>Pezizomycotina</taxon>
        <taxon>Sordariomycetes</taxon>
        <taxon>Hypocreomycetidae</taxon>
        <taxon>Hypocreales</taxon>
        <taxon>Cordycipitaceae</taxon>
        <taxon>Lecanicillium</taxon>
    </lineage>
</organism>
<dbReference type="EMBL" id="JANAKD010000631">
    <property type="protein sequence ID" value="KAJ3491807.1"/>
    <property type="molecule type" value="Genomic_DNA"/>
</dbReference>
<name>A0ACC1QSR1_9HYPO</name>
<gene>
    <name evidence="1" type="ORF">NLG97_g5530</name>
</gene>
<keyword evidence="2" id="KW-1185">Reference proteome</keyword>
<dbReference type="Proteomes" id="UP001148737">
    <property type="component" value="Unassembled WGS sequence"/>
</dbReference>
<reference evidence="1" key="1">
    <citation type="submission" date="2022-07" db="EMBL/GenBank/DDBJ databases">
        <title>Genome Sequence of Lecanicillium saksenae.</title>
        <authorList>
            <person name="Buettner E."/>
        </authorList>
    </citation>
    <scope>NUCLEOTIDE SEQUENCE</scope>
    <source>
        <strain evidence="1">VT-O1</strain>
    </source>
</reference>
<protein>
    <submittedName>
        <fullName evidence="1">Uncharacterized protein</fullName>
    </submittedName>
</protein>
<accession>A0ACC1QSR1</accession>
<evidence type="ECO:0000313" key="1">
    <source>
        <dbReference type="EMBL" id="KAJ3491807.1"/>
    </source>
</evidence>
<sequence length="261" mass="28302">MSQNTPITVLLIHGAWHGPWCWKYQVPELQKLGYDVETIHLPTAQGVAGKTQLDDSNVVRSVLERLLSANKRVVVLAHSYAGSIGLAAMIGLSEQEQTSKELPGGVVGFIGLCAFIFPGGFDKAAATRAKTGPGLLIWDSPSEGLFVLIDPRGTLFPPDVSQAQIDWAIPQLMPQSSLSHGVVPSQAWENDAEHYADKLGYIICTDDRVIPLNSQKRMIEGAGGANKWITRELQGSSHSPFLSRPREVASAVHEIIQQFGS</sequence>
<comment type="caution">
    <text evidence="1">The sequence shown here is derived from an EMBL/GenBank/DDBJ whole genome shotgun (WGS) entry which is preliminary data.</text>
</comment>